<gene>
    <name evidence="1" type="ORF">EYF80_047436</name>
</gene>
<keyword evidence="2" id="KW-1185">Reference proteome</keyword>
<accession>A0A4Z2FMC4</accession>
<protein>
    <submittedName>
        <fullName evidence="1">Uncharacterized protein</fullName>
    </submittedName>
</protein>
<name>A0A4Z2FMC4_9TELE</name>
<sequence length="67" mass="7038">MVGKGLNTHVSDVKADIILSTTLPITPIIIGDCFERGTSSERPSAATLKIADVLAVPKPSRLNAAEH</sequence>
<evidence type="ECO:0000313" key="1">
    <source>
        <dbReference type="EMBL" id="TNN42396.1"/>
    </source>
</evidence>
<evidence type="ECO:0000313" key="2">
    <source>
        <dbReference type="Proteomes" id="UP000314294"/>
    </source>
</evidence>
<dbReference type="AlphaFoldDB" id="A0A4Z2FMC4"/>
<reference evidence="1 2" key="1">
    <citation type="submission" date="2019-03" db="EMBL/GenBank/DDBJ databases">
        <title>First draft genome of Liparis tanakae, snailfish: a comprehensive survey of snailfish specific genes.</title>
        <authorList>
            <person name="Kim W."/>
            <person name="Song I."/>
            <person name="Jeong J.-H."/>
            <person name="Kim D."/>
            <person name="Kim S."/>
            <person name="Ryu S."/>
            <person name="Song J.Y."/>
            <person name="Lee S.K."/>
        </authorList>
    </citation>
    <scope>NUCLEOTIDE SEQUENCE [LARGE SCALE GENOMIC DNA]</scope>
    <source>
        <tissue evidence="1">Muscle</tissue>
    </source>
</reference>
<dbReference type="Proteomes" id="UP000314294">
    <property type="component" value="Unassembled WGS sequence"/>
</dbReference>
<comment type="caution">
    <text evidence="1">The sequence shown here is derived from an EMBL/GenBank/DDBJ whole genome shotgun (WGS) entry which is preliminary data.</text>
</comment>
<proteinExistence type="predicted"/>
<dbReference type="EMBL" id="SRLO01001039">
    <property type="protein sequence ID" value="TNN42396.1"/>
    <property type="molecule type" value="Genomic_DNA"/>
</dbReference>
<organism evidence="1 2">
    <name type="scientific">Liparis tanakae</name>
    <name type="common">Tanaka's snailfish</name>
    <dbReference type="NCBI Taxonomy" id="230148"/>
    <lineage>
        <taxon>Eukaryota</taxon>
        <taxon>Metazoa</taxon>
        <taxon>Chordata</taxon>
        <taxon>Craniata</taxon>
        <taxon>Vertebrata</taxon>
        <taxon>Euteleostomi</taxon>
        <taxon>Actinopterygii</taxon>
        <taxon>Neopterygii</taxon>
        <taxon>Teleostei</taxon>
        <taxon>Neoteleostei</taxon>
        <taxon>Acanthomorphata</taxon>
        <taxon>Eupercaria</taxon>
        <taxon>Perciformes</taxon>
        <taxon>Cottioidei</taxon>
        <taxon>Cottales</taxon>
        <taxon>Liparidae</taxon>
        <taxon>Liparis</taxon>
    </lineage>
</organism>